<dbReference type="AlphaFoldDB" id="A0AAP0K0D4"/>
<dbReference type="Proteomes" id="UP001420932">
    <property type="component" value="Unassembled WGS sequence"/>
</dbReference>
<sequence>MSMETTLAEEEKTISSRSGRAIETKICARNEEMEKYCSLSLSFRRTRKAYNTLLSSAVCIQTGMKVMVARSDLRFRLQTRATILIQYHMGRAMADVSLQLPGVHNVLNSLAVIATVGALIDDQKLPYLNFHLTVPECGTIVATALVANHREPIHGSKWFDPSMNVWSLYVLEQLIFRCPGCNTLVVSKFKFPTVYDTSDELELLREEEALSLFCHATFGQKCMAID</sequence>
<keyword evidence="2" id="KW-1185">Reference proteome</keyword>
<reference evidence="1 2" key="1">
    <citation type="submission" date="2024-01" db="EMBL/GenBank/DDBJ databases">
        <title>Genome assemblies of Stephania.</title>
        <authorList>
            <person name="Yang L."/>
        </authorList>
    </citation>
    <scope>NUCLEOTIDE SEQUENCE [LARGE SCALE GENOMIC DNA]</scope>
    <source>
        <strain evidence="1">YNDBR</strain>
        <tissue evidence="1">Leaf</tissue>
    </source>
</reference>
<evidence type="ECO:0000313" key="1">
    <source>
        <dbReference type="EMBL" id="KAK9142262.1"/>
    </source>
</evidence>
<protein>
    <submittedName>
        <fullName evidence="1">Uncharacterized protein</fullName>
    </submittedName>
</protein>
<dbReference type="InterPro" id="IPR036565">
    <property type="entry name" value="Mur-like_cat_sf"/>
</dbReference>
<gene>
    <name evidence="1" type="ORF">Syun_011662</name>
</gene>
<comment type="caution">
    <text evidence="1">The sequence shown here is derived from an EMBL/GenBank/DDBJ whole genome shotgun (WGS) entry which is preliminary data.</text>
</comment>
<dbReference type="SUPFAM" id="SSF53623">
    <property type="entry name" value="MurD-like peptide ligases, catalytic domain"/>
    <property type="match status" value="1"/>
</dbReference>
<proteinExistence type="predicted"/>
<dbReference type="GO" id="GO:0005524">
    <property type="term" value="F:ATP binding"/>
    <property type="evidence" value="ECO:0007669"/>
    <property type="project" value="InterPro"/>
</dbReference>
<name>A0AAP0K0D4_9MAGN</name>
<evidence type="ECO:0000313" key="2">
    <source>
        <dbReference type="Proteomes" id="UP001420932"/>
    </source>
</evidence>
<dbReference type="EMBL" id="JBBNAF010000005">
    <property type="protein sequence ID" value="KAK9142262.1"/>
    <property type="molecule type" value="Genomic_DNA"/>
</dbReference>
<accession>A0AAP0K0D4</accession>
<organism evidence="1 2">
    <name type="scientific">Stephania yunnanensis</name>
    <dbReference type="NCBI Taxonomy" id="152371"/>
    <lineage>
        <taxon>Eukaryota</taxon>
        <taxon>Viridiplantae</taxon>
        <taxon>Streptophyta</taxon>
        <taxon>Embryophyta</taxon>
        <taxon>Tracheophyta</taxon>
        <taxon>Spermatophyta</taxon>
        <taxon>Magnoliopsida</taxon>
        <taxon>Ranunculales</taxon>
        <taxon>Menispermaceae</taxon>
        <taxon>Menispermoideae</taxon>
        <taxon>Cissampelideae</taxon>
        <taxon>Stephania</taxon>
    </lineage>
</organism>